<evidence type="ECO:0000256" key="1">
    <source>
        <dbReference type="SAM" id="MobiDB-lite"/>
    </source>
</evidence>
<sequence>MKSISKTSAASSKPFKFLVDPDQKEFTIHSALVAHQSPVLAALFVYTGDYDSWKPLPETSRSDAITCKSYRDYMNKVLAEPEEMFRDEPTPEADAPSELPTSIPEPDYLANARRRGQPLETDKAPQTPQDMLLHHARVYIWADRYAIYRLMEASFKKLYVFLIMLAVPVDKDNLNSVVPLLRLCFKELVPERLRELVLHYTTCYVEGLWDCDVESEDVRQLGGFVEGGDGLESYLTVSVASRESRKVLSLGTGSIQPLFHLQDLYSYEASSGTYDLNDHSIVLVRRMVDYFYTGDYGEMISDDGGADTEEDIPPLSLHTAMLALADKYDIKELRLLATKKYAAELRSDADSSDFIRSVTDIYNLPFEVSSGLRERALDFAIHKLRDSSTADETDDLVDELMETCPEFTKELLRLLLRHPIMGVCRNCGTGETVPIEPLQCRYFAQCFDDQHAGVAAMTSVGRLVDQDCY</sequence>
<evidence type="ECO:0000313" key="2">
    <source>
        <dbReference type="EMBL" id="KAF4461892.1"/>
    </source>
</evidence>
<evidence type="ECO:0000313" key="3">
    <source>
        <dbReference type="Proteomes" id="UP000554235"/>
    </source>
</evidence>
<dbReference type="AlphaFoldDB" id="A0A8H4L5A0"/>
<keyword evidence="3" id="KW-1185">Reference proteome</keyword>
<accession>A0A8H4L5A0</accession>
<dbReference type="InterPro" id="IPR011333">
    <property type="entry name" value="SKP1/BTB/POZ_sf"/>
</dbReference>
<dbReference type="PANTHER" id="PTHR47843:SF5">
    <property type="entry name" value="BTB_POZ DOMAIN PROTEIN"/>
    <property type="match status" value="1"/>
</dbReference>
<proteinExistence type="predicted"/>
<dbReference type="Proteomes" id="UP000554235">
    <property type="component" value="Unassembled WGS sequence"/>
</dbReference>
<gene>
    <name evidence="2" type="ORF">FALBO_11309</name>
</gene>
<reference evidence="2 3" key="1">
    <citation type="submission" date="2020-01" db="EMBL/GenBank/DDBJ databases">
        <title>Identification and distribution of gene clusters putatively required for synthesis of sphingolipid metabolism inhibitors in phylogenetically diverse species of the filamentous fungus Fusarium.</title>
        <authorList>
            <person name="Kim H.-S."/>
            <person name="Busman M."/>
            <person name="Brown D.W."/>
            <person name="Divon H."/>
            <person name="Uhlig S."/>
            <person name="Proctor R.H."/>
        </authorList>
    </citation>
    <scope>NUCLEOTIDE SEQUENCE [LARGE SCALE GENOMIC DNA]</scope>
    <source>
        <strain evidence="2 3">NRRL 20459</strain>
    </source>
</reference>
<protein>
    <submittedName>
        <fullName evidence="2">Kelch 21</fullName>
    </submittedName>
</protein>
<dbReference type="EMBL" id="JAADYS010001633">
    <property type="protein sequence ID" value="KAF4461892.1"/>
    <property type="molecule type" value="Genomic_DNA"/>
</dbReference>
<dbReference type="Gene3D" id="3.30.710.10">
    <property type="entry name" value="Potassium Channel Kv1.1, Chain A"/>
    <property type="match status" value="1"/>
</dbReference>
<dbReference type="OrthoDB" id="6359816at2759"/>
<comment type="caution">
    <text evidence="2">The sequence shown here is derived from an EMBL/GenBank/DDBJ whole genome shotgun (WGS) entry which is preliminary data.</text>
</comment>
<name>A0A8H4L5A0_9HYPO</name>
<organism evidence="2 3">
    <name type="scientific">Fusarium albosuccineum</name>
    <dbReference type="NCBI Taxonomy" id="1237068"/>
    <lineage>
        <taxon>Eukaryota</taxon>
        <taxon>Fungi</taxon>
        <taxon>Dikarya</taxon>
        <taxon>Ascomycota</taxon>
        <taxon>Pezizomycotina</taxon>
        <taxon>Sordariomycetes</taxon>
        <taxon>Hypocreomycetidae</taxon>
        <taxon>Hypocreales</taxon>
        <taxon>Nectriaceae</taxon>
        <taxon>Fusarium</taxon>
        <taxon>Fusarium decemcellulare species complex</taxon>
    </lineage>
</organism>
<dbReference type="PANTHER" id="PTHR47843">
    <property type="entry name" value="BTB DOMAIN-CONTAINING PROTEIN-RELATED"/>
    <property type="match status" value="1"/>
</dbReference>
<feature type="region of interest" description="Disordered" evidence="1">
    <location>
        <begin position="85"/>
        <end position="107"/>
    </location>
</feature>